<dbReference type="Proteomes" id="UP001153954">
    <property type="component" value="Unassembled WGS sequence"/>
</dbReference>
<dbReference type="GO" id="GO:0044782">
    <property type="term" value="P:cilium organization"/>
    <property type="evidence" value="ECO:0007669"/>
    <property type="project" value="TreeGrafter"/>
</dbReference>
<reference evidence="4" key="1">
    <citation type="submission" date="2022-03" db="EMBL/GenBank/DDBJ databases">
        <authorList>
            <person name="Tunstrom K."/>
        </authorList>
    </citation>
    <scope>NUCLEOTIDE SEQUENCE</scope>
</reference>
<evidence type="ECO:0000256" key="1">
    <source>
        <dbReference type="ARBA" id="ARBA00006663"/>
    </source>
</evidence>
<accession>A0AAU9U9P4</accession>
<dbReference type="Pfam" id="PF10595">
    <property type="entry name" value="FAM161A_B"/>
    <property type="match status" value="1"/>
</dbReference>
<feature type="region of interest" description="Disordered" evidence="3">
    <location>
        <begin position="151"/>
        <end position="180"/>
    </location>
</feature>
<comment type="caution">
    <text evidence="4">The sequence shown here is derived from an EMBL/GenBank/DDBJ whole genome shotgun (WGS) entry which is preliminary data.</text>
</comment>
<dbReference type="EMBL" id="CAKOGL010000014">
    <property type="protein sequence ID" value="CAH2094671.1"/>
    <property type="molecule type" value="Genomic_DNA"/>
</dbReference>
<dbReference type="GO" id="GO:0005856">
    <property type="term" value="C:cytoskeleton"/>
    <property type="evidence" value="ECO:0007669"/>
    <property type="project" value="UniProtKB-ARBA"/>
</dbReference>
<feature type="region of interest" description="Disordered" evidence="3">
    <location>
        <begin position="239"/>
        <end position="261"/>
    </location>
</feature>
<sequence>MHRCSVFTNSCLNVPVHPISKMPKTAYEHNEETTIEQCSTKSSTSLSDTGIDADAEKLKDFYRSIPDYSDINHLSENEFYSILKRLREKKKLMLGLAIEHIDDCKVYDDKTFVKSVKDICPKTNLNYFHETNSTKRGNEKVKQICKNYDGKQKTTKREVRQSDSAVNKNVGEESDKNLRVGHPKNSVITLKENSKLNRPNRNHSVCSISWHDDKVDEKNNEVNKKFDQYFEGNRRLNDDDLYKTQSMPSSPLRTRSMGSNLRRHRKSITVPKPFKMTVRDEEDRIVNELRSLQKSLSEDMLNHKNEKKRFRAKPVPIESRISLYDKILQDQAMSTVCIVSGGNIDSGRLSRTIQRGLGVCGRMMRFAMALPDHCRGLEMLAKTIADERAVLKSLITEQMWVHSDIGITWANVVVETANEEHATYFKSKLRDLYPTIRFAMVDIDDKNKLGLQ</sequence>
<proteinExistence type="inferred from homology"/>
<evidence type="ECO:0000313" key="5">
    <source>
        <dbReference type="Proteomes" id="UP001153954"/>
    </source>
</evidence>
<gene>
    <name evidence="4" type="ORF">EEDITHA_LOCUS10215</name>
</gene>
<organism evidence="4 5">
    <name type="scientific">Euphydryas editha</name>
    <name type="common">Edith's checkerspot</name>
    <dbReference type="NCBI Taxonomy" id="104508"/>
    <lineage>
        <taxon>Eukaryota</taxon>
        <taxon>Metazoa</taxon>
        <taxon>Ecdysozoa</taxon>
        <taxon>Arthropoda</taxon>
        <taxon>Hexapoda</taxon>
        <taxon>Insecta</taxon>
        <taxon>Pterygota</taxon>
        <taxon>Neoptera</taxon>
        <taxon>Endopterygota</taxon>
        <taxon>Lepidoptera</taxon>
        <taxon>Glossata</taxon>
        <taxon>Ditrysia</taxon>
        <taxon>Papilionoidea</taxon>
        <taxon>Nymphalidae</taxon>
        <taxon>Nymphalinae</taxon>
        <taxon>Euphydryas</taxon>
    </lineage>
</organism>
<keyword evidence="2" id="KW-0175">Coiled coil</keyword>
<dbReference type="GO" id="GO:0005929">
    <property type="term" value="C:cilium"/>
    <property type="evidence" value="ECO:0007669"/>
    <property type="project" value="TreeGrafter"/>
</dbReference>
<dbReference type="PANTHER" id="PTHR21501:SF1">
    <property type="entry name" value="PROTEIN FAM-161"/>
    <property type="match status" value="1"/>
</dbReference>
<protein>
    <submittedName>
        <fullName evidence="4">Uncharacterized protein</fullName>
    </submittedName>
</protein>
<dbReference type="AlphaFoldDB" id="A0AAU9U9P4"/>
<evidence type="ECO:0000313" key="4">
    <source>
        <dbReference type="EMBL" id="CAH2094671.1"/>
    </source>
</evidence>
<name>A0AAU9U9P4_EUPED</name>
<keyword evidence="5" id="KW-1185">Reference proteome</keyword>
<dbReference type="InterPro" id="IPR019579">
    <property type="entry name" value="FAM161A/B"/>
</dbReference>
<comment type="similarity">
    <text evidence="1">Belongs to the FAM161 family.</text>
</comment>
<dbReference type="PANTHER" id="PTHR21501">
    <property type="entry name" value="PROTEIN FAM-161"/>
    <property type="match status" value="1"/>
</dbReference>
<evidence type="ECO:0000256" key="2">
    <source>
        <dbReference type="ARBA" id="ARBA00023054"/>
    </source>
</evidence>
<feature type="compositionally biased region" description="Basic and acidic residues" evidence="3">
    <location>
        <begin position="151"/>
        <end position="161"/>
    </location>
</feature>
<dbReference type="InterPro" id="IPR051655">
    <property type="entry name" value="FAM161"/>
</dbReference>
<evidence type="ECO:0000256" key="3">
    <source>
        <dbReference type="SAM" id="MobiDB-lite"/>
    </source>
</evidence>
<feature type="compositionally biased region" description="Polar residues" evidence="3">
    <location>
        <begin position="243"/>
        <end position="259"/>
    </location>
</feature>